<dbReference type="Proteomes" id="UP000624244">
    <property type="component" value="Unassembled WGS sequence"/>
</dbReference>
<proteinExistence type="predicted"/>
<reference evidence="1" key="1">
    <citation type="submission" date="2019-11" db="EMBL/GenBank/DDBJ databases">
        <title>Bipolaris sorokiniana Genome sequencing.</title>
        <authorList>
            <person name="Wang H."/>
        </authorList>
    </citation>
    <scope>NUCLEOTIDE SEQUENCE</scope>
</reference>
<protein>
    <submittedName>
        <fullName evidence="1">Uncharacterized protein</fullName>
    </submittedName>
</protein>
<evidence type="ECO:0000313" key="1">
    <source>
        <dbReference type="EMBL" id="KAF5852417.1"/>
    </source>
</evidence>
<sequence length="198" mass="22350">MAQDAVPAANAIAANVIVAFIEHSEYNGYKIIMPKQFSSDDSNLLRELQVQAIDAGAVSKVKRDTMVNMAAWTTKGQPCVHVNFRPILRDNLNYSAFLPLSLVEKCGHVVAGVCVTSLDHYRHLDQHMKSLPLSLDDILGSLLERYLHGYTFETLTDQGRLWLRLENNLNHDSRTPRIAHTVRSQPLVCPAYRQLRKK</sequence>
<gene>
    <name evidence="1" type="ORF">GGP41_007838</name>
</gene>
<organism evidence="1 2">
    <name type="scientific">Cochliobolus sativus</name>
    <name type="common">Common root rot and spot blotch fungus</name>
    <name type="synonym">Bipolaris sorokiniana</name>
    <dbReference type="NCBI Taxonomy" id="45130"/>
    <lineage>
        <taxon>Eukaryota</taxon>
        <taxon>Fungi</taxon>
        <taxon>Dikarya</taxon>
        <taxon>Ascomycota</taxon>
        <taxon>Pezizomycotina</taxon>
        <taxon>Dothideomycetes</taxon>
        <taxon>Pleosporomycetidae</taxon>
        <taxon>Pleosporales</taxon>
        <taxon>Pleosporineae</taxon>
        <taxon>Pleosporaceae</taxon>
        <taxon>Bipolaris</taxon>
    </lineage>
</organism>
<evidence type="ECO:0000313" key="2">
    <source>
        <dbReference type="Proteomes" id="UP000624244"/>
    </source>
</evidence>
<accession>A0A8H5ZND8</accession>
<dbReference type="EMBL" id="WNKQ01000003">
    <property type="protein sequence ID" value="KAF5852417.1"/>
    <property type="molecule type" value="Genomic_DNA"/>
</dbReference>
<dbReference type="AlphaFoldDB" id="A0A8H5ZND8"/>
<name>A0A8H5ZND8_COCSA</name>
<comment type="caution">
    <text evidence="1">The sequence shown here is derived from an EMBL/GenBank/DDBJ whole genome shotgun (WGS) entry which is preliminary data.</text>
</comment>